<organism evidence="1 2">
    <name type="scientific">Wandonia haliotis</name>
    <dbReference type="NCBI Taxonomy" id="574963"/>
    <lineage>
        <taxon>Bacteria</taxon>
        <taxon>Pseudomonadati</taxon>
        <taxon>Bacteroidota</taxon>
        <taxon>Flavobacteriia</taxon>
        <taxon>Flavobacteriales</taxon>
        <taxon>Crocinitomicaceae</taxon>
        <taxon>Wandonia</taxon>
    </lineage>
</organism>
<sequence length="100" mass="11303">MYSDLTEGNQDAFSNSSNSTIEDLKKKFEAKKMEADELLVIVEQKEAEAKVADNTNVEYFEVIAFVSVTSTTNVLKQAPSPFYISKEYKILKEPSELLNK</sequence>
<dbReference type="EMBL" id="BAAAFH010000003">
    <property type="protein sequence ID" value="GAA0873998.1"/>
    <property type="molecule type" value="Genomic_DNA"/>
</dbReference>
<dbReference type="Proteomes" id="UP001501126">
    <property type="component" value="Unassembled WGS sequence"/>
</dbReference>
<evidence type="ECO:0000313" key="1">
    <source>
        <dbReference type="EMBL" id="GAA0873998.1"/>
    </source>
</evidence>
<name>A0ABN1MM75_9FLAO</name>
<comment type="caution">
    <text evidence="1">The sequence shown here is derived from an EMBL/GenBank/DDBJ whole genome shotgun (WGS) entry which is preliminary data.</text>
</comment>
<accession>A0ABN1MM75</accession>
<proteinExistence type="predicted"/>
<protein>
    <submittedName>
        <fullName evidence="1">Uncharacterized protein</fullName>
    </submittedName>
</protein>
<gene>
    <name evidence="1" type="ORF">GCM10009118_04060</name>
</gene>
<reference evidence="1 2" key="1">
    <citation type="journal article" date="2019" name="Int. J. Syst. Evol. Microbiol.">
        <title>The Global Catalogue of Microorganisms (GCM) 10K type strain sequencing project: providing services to taxonomists for standard genome sequencing and annotation.</title>
        <authorList>
            <consortium name="The Broad Institute Genomics Platform"/>
            <consortium name="The Broad Institute Genome Sequencing Center for Infectious Disease"/>
            <person name="Wu L."/>
            <person name="Ma J."/>
        </authorList>
    </citation>
    <scope>NUCLEOTIDE SEQUENCE [LARGE SCALE GENOMIC DNA]</scope>
    <source>
        <strain evidence="1 2">JCM 16083</strain>
    </source>
</reference>
<keyword evidence="2" id="KW-1185">Reference proteome</keyword>
<evidence type="ECO:0000313" key="2">
    <source>
        <dbReference type="Proteomes" id="UP001501126"/>
    </source>
</evidence>